<dbReference type="GO" id="GO:0006811">
    <property type="term" value="P:monoatomic ion transport"/>
    <property type="evidence" value="ECO:0007669"/>
    <property type="project" value="UniProtKB-KW"/>
</dbReference>
<keyword evidence="5" id="KW-0812">Transmembrane</keyword>
<evidence type="ECO:0000256" key="4">
    <source>
        <dbReference type="ARBA" id="ARBA00022452"/>
    </source>
</evidence>
<organism evidence="13 14">
    <name type="scientific">Noviherbaspirillum saxi</name>
    <dbReference type="NCBI Taxonomy" id="2320863"/>
    <lineage>
        <taxon>Bacteria</taxon>
        <taxon>Pseudomonadati</taxon>
        <taxon>Pseudomonadota</taxon>
        <taxon>Betaproteobacteria</taxon>
        <taxon>Burkholderiales</taxon>
        <taxon>Oxalobacteraceae</taxon>
        <taxon>Noviherbaspirillum</taxon>
    </lineage>
</organism>
<keyword evidence="8" id="KW-0626">Porin</keyword>
<dbReference type="CDD" id="cd00342">
    <property type="entry name" value="gram_neg_porins"/>
    <property type="match status" value="1"/>
</dbReference>
<keyword evidence="10" id="KW-0998">Cell outer membrane</keyword>
<comment type="subunit">
    <text evidence="2">Homotrimer.</text>
</comment>
<dbReference type="InterPro" id="IPR002299">
    <property type="entry name" value="Porin_Neis"/>
</dbReference>
<name>A0A3A3FI57_9BURK</name>
<evidence type="ECO:0000313" key="14">
    <source>
        <dbReference type="Proteomes" id="UP000265955"/>
    </source>
</evidence>
<sequence length="369" mass="39757">MPLFSKADVLPYNSKQRRLQLKKTIMVLAFLSAASTAAIAQSNLQLYGRLDVVVDSVRFKGTPNSVSVTDLSTDTSYWGVRGREDLGAGLKAFFKLESGFSVDTGAQGSATQFFNREAYVGMGGNFGSVQLGSQYTPALWITTKVDPFQRSANGAIFNLMQQNGGNRQRGYLLLQNNALQYVSPDVKGFSARAMLGLSEQTAAPRDVGEFRSASIEYSQGAFYGGFSIEDLKIASTPAGAAWSNKTVTLGATYDLRTVKLYGYLLKNTLTNSRDAEGYMLGLTYPVGAGTVRASYSAREVDGIAGSKASVMALGYTYDLSKRTTLYTSYALLDNGAASNMGLWPSSKTHGLPATGQDVRSIEAGIRHFF</sequence>
<dbReference type="GO" id="GO:0009279">
    <property type="term" value="C:cell outer membrane"/>
    <property type="evidence" value="ECO:0007669"/>
    <property type="project" value="UniProtKB-SubCell"/>
</dbReference>
<comment type="caution">
    <text evidence="13">The sequence shown here is derived from an EMBL/GenBank/DDBJ whole genome shotgun (WGS) entry which is preliminary data.</text>
</comment>
<proteinExistence type="predicted"/>
<dbReference type="Pfam" id="PF13609">
    <property type="entry name" value="Porin_4"/>
    <property type="match status" value="1"/>
</dbReference>
<dbReference type="InterPro" id="IPR050298">
    <property type="entry name" value="Gram-neg_bact_OMP"/>
</dbReference>
<dbReference type="PANTHER" id="PTHR34501">
    <property type="entry name" value="PROTEIN YDDL-RELATED"/>
    <property type="match status" value="1"/>
</dbReference>
<evidence type="ECO:0000256" key="1">
    <source>
        <dbReference type="ARBA" id="ARBA00004571"/>
    </source>
</evidence>
<keyword evidence="7" id="KW-0406">Ion transport</keyword>
<protein>
    <submittedName>
        <fullName evidence="13">Porin</fullName>
    </submittedName>
</protein>
<keyword evidence="6 11" id="KW-0732">Signal</keyword>
<dbReference type="Gene3D" id="2.40.160.10">
    <property type="entry name" value="Porin"/>
    <property type="match status" value="1"/>
</dbReference>
<dbReference type="InterPro" id="IPR023614">
    <property type="entry name" value="Porin_dom_sf"/>
</dbReference>
<keyword evidence="14" id="KW-1185">Reference proteome</keyword>
<feature type="signal peptide" evidence="11">
    <location>
        <begin position="1"/>
        <end position="40"/>
    </location>
</feature>
<keyword evidence="4" id="KW-1134">Transmembrane beta strand</keyword>
<evidence type="ECO:0000256" key="5">
    <source>
        <dbReference type="ARBA" id="ARBA00022692"/>
    </source>
</evidence>
<dbReference type="GO" id="GO:0015288">
    <property type="term" value="F:porin activity"/>
    <property type="evidence" value="ECO:0007669"/>
    <property type="project" value="UniProtKB-KW"/>
</dbReference>
<dbReference type="GO" id="GO:0046930">
    <property type="term" value="C:pore complex"/>
    <property type="evidence" value="ECO:0007669"/>
    <property type="project" value="UniProtKB-KW"/>
</dbReference>
<dbReference type="PRINTS" id="PR00184">
    <property type="entry name" value="NEISSPPORIN"/>
</dbReference>
<dbReference type="EMBL" id="QYUO01000002">
    <property type="protein sequence ID" value="RJF95193.1"/>
    <property type="molecule type" value="Genomic_DNA"/>
</dbReference>
<evidence type="ECO:0000256" key="8">
    <source>
        <dbReference type="ARBA" id="ARBA00023114"/>
    </source>
</evidence>
<reference evidence="14" key="1">
    <citation type="submission" date="2018-09" db="EMBL/GenBank/DDBJ databases">
        <authorList>
            <person name="Zhu H."/>
        </authorList>
    </citation>
    <scope>NUCLEOTIDE SEQUENCE [LARGE SCALE GENOMIC DNA]</scope>
    <source>
        <strain evidence="14">K1R23-30</strain>
    </source>
</reference>
<dbReference type="Proteomes" id="UP000265955">
    <property type="component" value="Unassembled WGS sequence"/>
</dbReference>
<evidence type="ECO:0000256" key="10">
    <source>
        <dbReference type="ARBA" id="ARBA00023237"/>
    </source>
</evidence>
<comment type="subcellular location">
    <subcellularLocation>
        <location evidence="1">Cell outer membrane</location>
        <topology evidence="1">Multi-pass membrane protein</topology>
    </subcellularLocation>
</comment>
<evidence type="ECO:0000256" key="2">
    <source>
        <dbReference type="ARBA" id="ARBA00011233"/>
    </source>
</evidence>
<evidence type="ECO:0000313" key="13">
    <source>
        <dbReference type="EMBL" id="RJF95193.1"/>
    </source>
</evidence>
<feature type="chain" id="PRO_5017324197" evidence="11">
    <location>
        <begin position="41"/>
        <end position="369"/>
    </location>
</feature>
<keyword evidence="9" id="KW-0472">Membrane</keyword>
<gene>
    <name evidence="13" type="ORF">D3871_17220</name>
</gene>
<dbReference type="SUPFAM" id="SSF56935">
    <property type="entry name" value="Porins"/>
    <property type="match status" value="1"/>
</dbReference>
<evidence type="ECO:0000256" key="3">
    <source>
        <dbReference type="ARBA" id="ARBA00022448"/>
    </source>
</evidence>
<evidence type="ECO:0000259" key="12">
    <source>
        <dbReference type="Pfam" id="PF13609"/>
    </source>
</evidence>
<keyword evidence="3" id="KW-0813">Transport</keyword>
<accession>A0A3A3FI57</accession>
<evidence type="ECO:0000256" key="6">
    <source>
        <dbReference type="ARBA" id="ARBA00022729"/>
    </source>
</evidence>
<feature type="domain" description="Porin" evidence="12">
    <location>
        <begin position="28"/>
        <end position="335"/>
    </location>
</feature>
<evidence type="ECO:0000256" key="9">
    <source>
        <dbReference type="ARBA" id="ARBA00023136"/>
    </source>
</evidence>
<evidence type="ECO:0000256" key="7">
    <source>
        <dbReference type="ARBA" id="ARBA00023065"/>
    </source>
</evidence>
<evidence type="ECO:0000256" key="11">
    <source>
        <dbReference type="SAM" id="SignalP"/>
    </source>
</evidence>
<dbReference type="PANTHER" id="PTHR34501:SF9">
    <property type="entry name" value="MAJOR OUTER MEMBRANE PROTEIN P.IA"/>
    <property type="match status" value="1"/>
</dbReference>
<dbReference type="AlphaFoldDB" id="A0A3A3FI57"/>
<dbReference type="InterPro" id="IPR033900">
    <property type="entry name" value="Gram_neg_porin_domain"/>
</dbReference>